<dbReference type="InterPro" id="IPR027417">
    <property type="entry name" value="P-loop_NTPase"/>
</dbReference>
<dbReference type="PANTHER" id="PTHR43581">
    <property type="entry name" value="ATP/GTP PHOSPHATASE"/>
    <property type="match status" value="1"/>
</dbReference>
<gene>
    <name evidence="3" type="ORF">SLU01_11780</name>
</gene>
<evidence type="ECO:0000313" key="4">
    <source>
        <dbReference type="Proteomes" id="UP000321901"/>
    </source>
</evidence>
<dbReference type="RefSeq" id="WP_170232605.1">
    <property type="nucleotide sequence ID" value="NZ_BJYL01000015.1"/>
</dbReference>
<accession>A0A511Z5Z8</accession>
<reference evidence="3 4" key="1">
    <citation type="submission" date="2019-07" db="EMBL/GenBank/DDBJ databases">
        <title>Whole genome shotgun sequence of Sporosarcina luteola NBRC 105378.</title>
        <authorList>
            <person name="Hosoyama A."/>
            <person name="Uohara A."/>
            <person name="Ohji S."/>
            <person name="Ichikawa N."/>
        </authorList>
    </citation>
    <scope>NUCLEOTIDE SEQUENCE [LARGE SCALE GENOMIC DNA]</scope>
    <source>
        <strain evidence="3 4">NBRC 105378</strain>
    </source>
</reference>
<dbReference type="SUPFAM" id="SSF52540">
    <property type="entry name" value="P-loop containing nucleoside triphosphate hydrolases"/>
    <property type="match status" value="1"/>
</dbReference>
<evidence type="ECO:0000259" key="1">
    <source>
        <dbReference type="Pfam" id="PF13175"/>
    </source>
</evidence>
<dbReference type="InterPro" id="IPR041685">
    <property type="entry name" value="AAA_GajA/Old/RecF-like"/>
</dbReference>
<name>A0A511Z5Z8_9BACL</name>
<feature type="domain" description="Endonuclease GajA/Old nuclease/RecF-like AAA" evidence="1">
    <location>
        <begin position="1"/>
        <end position="361"/>
    </location>
</feature>
<dbReference type="InterPro" id="IPR034139">
    <property type="entry name" value="TOPRIM_OLD"/>
</dbReference>
<dbReference type="Pfam" id="PF13175">
    <property type="entry name" value="AAA_15"/>
    <property type="match status" value="1"/>
</dbReference>
<sequence length="574" mass="66621">MKYVGFEIENYRAIEYIEVKISNSLIPIIGINESGKTSVLKAILSFDKLKDNYNKGEHLNYKNKYSYKDMECNIVANIVLETEDEVERIARKMKLKVGDSLYDRLKEYVHSQKSIKVLRSLRDKKYSLLDFPIEEERNRELAEKIFDDLPIILYFDDFSDRVPDIIDFPINYIEKGLRSSTSIQAEWRSLLEEIFLRSTNGEDELKDFLKMTNEDDKAALLSDVSDQLNSDIINEWKKLKSKGSTALANDEDDLELIINYIPPVDDNLVYSFQFKVIDKTVGGKKRQFNVIERSKGFQWYFNFIIKLKFNAKYKNNPSNAIYLLDEPGSYLHSSAQEELLSELKEISEKNTLLYCTHSQYLLDPDSINVSTIKIAVKQEGKVNLISFNSYGKNNSQGALSPLLDALHLKTGMENIDNKDIIVTEGITDYYFIKMLMEYRDDFLGDNIRIIPGVGAANLKELISLSIASSNKYLVLLDNDKAGRTAYDNYVSYFGEHESRNFKLYNCEQEPFELENFITPNDEEVIKKLTSSEDLKTAIVSLYFLSNDRDRRRVIKKLEDKNLRVLRELINKHFR</sequence>
<dbReference type="EMBL" id="BJYL01000015">
    <property type="protein sequence ID" value="GEN82866.1"/>
    <property type="molecule type" value="Genomic_DNA"/>
</dbReference>
<keyword evidence="4" id="KW-1185">Reference proteome</keyword>
<dbReference type="CDD" id="cd00267">
    <property type="entry name" value="ABC_ATPase"/>
    <property type="match status" value="1"/>
</dbReference>
<dbReference type="Pfam" id="PF20469">
    <property type="entry name" value="OLD-like_TOPRIM"/>
    <property type="match status" value="1"/>
</dbReference>
<proteinExistence type="predicted"/>
<evidence type="ECO:0000259" key="2">
    <source>
        <dbReference type="Pfam" id="PF20469"/>
    </source>
</evidence>
<feature type="domain" description="OLD protein-like TOPRIM" evidence="2">
    <location>
        <begin position="419"/>
        <end position="479"/>
    </location>
</feature>
<dbReference type="Proteomes" id="UP000321901">
    <property type="component" value="Unassembled WGS sequence"/>
</dbReference>
<dbReference type="AlphaFoldDB" id="A0A511Z5Z8"/>
<evidence type="ECO:0000313" key="3">
    <source>
        <dbReference type="EMBL" id="GEN82866.1"/>
    </source>
</evidence>
<organism evidence="3 4">
    <name type="scientific">Sporosarcina luteola</name>
    <dbReference type="NCBI Taxonomy" id="582850"/>
    <lineage>
        <taxon>Bacteria</taxon>
        <taxon>Bacillati</taxon>
        <taxon>Bacillota</taxon>
        <taxon>Bacilli</taxon>
        <taxon>Bacillales</taxon>
        <taxon>Caryophanaceae</taxon>
        <taxon>Sporosarcina</taxon>
    </lineage>
</organism>
<dbReference type="Gene3D" id="3.40.50.300">
    <property type="entry name" value="P-loop containing nucleotide triphosphate hydrolases"/>
    <property type="match status" value="1"/>
</dbReference>
<protein>
    <submittedName>
        <fullName evidence="3">Uncharacterized protein</fullName>
    </submittedName>
</protein>
<dbReference type="InterPro" id="IPR051396">
    <property type="entry name" value="Bact_Antivir_Def_Nuclease"/>
</dbReference>
<dbReference type="PANTHER" id="PTHR43581:SF3">
    <property type="entry name" value="AAA+ ATPASE DOMAIN-CONTAINING PROTEIN"/>
    <property type="match status" value="1"/>
</dbReference>
<comment type="caution">
    <text evidence="3">The sequence shown here is derived from an EMBL/GenBank/DDBJ whole genome shotgun (WGS) entry which is preliminary data.</text>
</comment>